<evidence type="ECO:0000313" key="1">
    <source>
        <dbReference type="EMBL" id="EHQ35358.1"/>
    </source>
</evidence>
<gene>
    <name evidence="1" type="ORF">Metlim_1249</name>
</gene>
<organism evidence="1 2">
    <name type="scientific">Methanoplanus limicola DSM 2279</name>
    <dbReference type="NCBI Taxonomy" id="937775"/>
    <lineage>
        <taxon>Archaea</taxon>
        <taxon>Methanobacteriati</taxon>
        <taxon>Methanobacteriota</taxon>
        <taxon>Stenosarchaea group</taxon>
        <taxon>Methanomicrobia</taxon>
        <taxon>Methanomicrobiales</taxon>
        <taxon>Methanomicrobiaceae</taxon>
        <taxon>Methanoplanus</taxon>
    </lineage>
</organism>
<evidence type="ECO:0000313" key="2">
    <source>
        <dbReference type="Proteomes" id="UP000005741"/>
    </source>
</evidence>
<reference evidence="1 2" key="1">
    <citation type="submission" date="2011-10" db="EMBL/GenBank/DDBJ databases">
        <title>The Improved High-Quality Draft genome of Methanoplanus limicola DSM 2279.</title>
        <authorList>
            <consortium name="US DOE Joint Genome Institute (JGI-PGF)"/>
            <person name="Lucas S."/>
            <person name="Copeland A."/>
            <person name="Lapidus A."/>
            <person name="Glavina del Rio T."/>
            <person name="Dalin E."/>
            <person name="Tice H."/>
            <person name="Bruce D."/>
            <person name="Goodwin L."/>
            <person name="Pitluck S."/>
            <person name="Peters L."/>
            <person name="Mikhailova N."/>
            <person name="Lu M."/>
            <person name="Kyrpides N."/>
            <person name="Mavromatis K."/>
            <person name="Ivanova N."/>
            <person name="Markowitz V."/>
            <person name="Cheng J.-F."/>
            <person name="Hugenholtz P."/>
            <person name="Woyke T."/>
            <person name="Wu D."/>
            <person name="Wirth R."/>
            <person name="Brambilla E.-M."/>
            <person name="Klenk H.-P."/>
            <person name="Eisen J.A."/>
        </authorList>
    </citation>
    <scope>NUCLEOTIDE SEQUENCE [LARGE SCALE GENOMIC DNA]</scope>
    <source>
        <strain evidence="1 2">DSM 2279</strain>
    </source>
</reference>
<dbReference type="HOGENOM" id="CLU_2662365_0_0_2"/>
<protein>
    <submittedName>
        <fullName evidence="1">Uncharacterized protein</fullName>
    </submittedName>
</protein>
<dbReference type="Proteomes" id="UP000005741">
    <property type="component" value="Chromosome"/>
</dbReference>
<dbReference type="STRING" id="937775.Metlim_1249"/>
<dbReference type="AlphaFoldDB" id="H1Z191"/>
<dbReference type="EMBL" id="CM001436">
    <property type="protein sequence ID" value="EHQ35358.1"/>
    <property type="molecule type" value="Genomic_DNA"/>
</dbReference>
<accession>H1Z191</accession>
<proteinExistence type="predicted"/>
<dbReference type="InParanoid" id="H1Z191"/>
<keyword evidence="2" id="KW-1185">Reference proteome</keyword>
<sequence length="75" mass="8458">MIESIQPDAPWRSILHKLSDTQVICDAVGIIPCIEVFVHKCLIGCRKYDNGECEGCIFQTCENKHLILIREADAL</sequence>
<name>H1Z191_9EURY</name>